<evidence type="ECO:0000313" key="2">
    <source>
        <dbReference type="Proteomes" id="UP001283361"/>
    </source>
</evidence>
<comment type="caution">
    <text evidence="1">The sequence shown here is derived from an EMBL/GenBank/DDBJ whole genome shotgun (WGS) entry which is preliminary data.</text>
</comment>
<dbReference type="Proteomes" id="UP001283361">
    <property type="component" value="Unassembled WGS sequence"/>
</dbReference>
<dbReference type="AlphaFoldDB" id="A0AAE0ZC75"/>
<organism evidence="1 2">
    <name type="scientific">Elysia crispata</name>
    <name type="common">lettuce slug</name>
    <dbReference type="NCBI Taxonomy" id="231223"/>
    <lineage>
        <taxon>Eukaryota</taxon>
        <taxon>Metazoa</taxon>
        <taxon>Spiralia</taxon>
        <taxon>Lophotrochozoa</taxon>
        <taxon>Mollusca</taxon>
        <taxon>Gastropoda</taxon>
        <taxon>Heterobranchia</taxon>
        <taxon>Euthyneura</taxon>
        <taxon>Panpulmonata</taxon>
        <taxon>Sacoglossa</taxon>
        <taxon>Placobranchoidea</taxon>
        <taxon>Plakobranchidae</taxon>
        <taxon>Elysia</taxon>
    </lineage>
</organism>
<protein>
    <submittedName>
        <fullName evidence="1">Uncharacterized protein</fullName>
    </submittedName>
</protein>
<sequence length="77" mass="8423">MLHVNVKRSELRDLAVYPHKLSELGGQWGPGTPSSSSSDLGDDCFSSRHLLNVTCPDLQATRPEISFKGVEASMHKT</sequence>
<gene>
    <name evidence="1" type="ORF">RRG08_026233</name>
</gene>
<name>A0AAE0ZC75_9GAST</name>
<accession>A0AAE0ZC75</accession>
<evidence type="ECO:0000313" key="1">
    <source>
        <dbReference type="EMBL" id="KAK3765762.1"/>
    </source>
</evidence>
<dbReference type="EMBL" id="JAWDGP010004277">
    <property type="protein sequence ID" value="KAK3765762.1"/>
    <property type="molecule type" value="Genomic_DNA"/>
</dbReference>
<keyword evidence="2" id="KW-1185">Reference proteome</keyword>
<reference evidence="1" key="1">
    <citation type="journal article" date="2023" name="G3 (Bethesda)">
        <title>A reference genome for the long-term kleptoplast-retaining sea slug Elysia crispata morphotype clarki.</title>
        <authorList>
            <person name="Eastman K.E."/>
            <person name="Pendleton A.L."/>
            <person name="Shaikh M.A."/>
            <person name="Suttiyut T."/>
            <person name="Ogas R."/>
            <person name="Tomko P."/>
            <person name="Gavelis G."/>
            <person name="Widhalm J.R."/>
            <person name="Wisecaver J.H."/>
        </authorList>
    </citation>
    <scope>NUCLEOTIDE SEQUENCE</scope>
    <source>
        <strain evidence="1">ECLA1</strain>
    </source>
</reference>
<proteinExistence type="predicted"/>